<protein>
    <submittedName>
        <fullName evidence="2">NnrS family protein</fullName>
    </submittedName>
</protein>
<dbReference type="Pfam" id="PF05940">
    <property type="entry name" value="NnrS"/>
    <property type="match status" value="1"/>
</dbReference>
<reference evidence="2 3" key="1">
    <citation type="journal article" date="2010" name="J. Bacteriol.">
        <title>Complete genome sequence of the aerobic facultative methanotroph Methylocella silvestris BL2.</title>
        <authorList>
            <person name="Chen Y."/>
            <person name="Crombie A."/>
            <person name="Rahman M.T."/>
            <person name="Dedysh S.N."/>
            <person name="Liesack W."/>
            <person name="Stott M.B."/>
            <person name="Alam M."/>
            <person name="Theisen A.R."/>
            <person name="Murrell J.C."/>
            <person name="Dunfield P.F."/>
        </authorList>
    </citation>
    <scope>NUCLEOTIDE SEQUENCE [LARGE SCALE GENOMIC DNA]</scope>
    <source>
        <strain evidence="3">DSM 15510 / CIP 108128 / LMG 27833 / NCIMB 13906 / BL2</strain>
    </source>
</reference>
<evidence type="ECO:0000313" key="3">
    <source>
        <dbReference type="Proteomes" id="UP000002257"/>
    </source>
</evidence>
<name>B8EHZ2_METSB</name>
<feature type="transmembrane region" description="Helical" evidence="1">
    <location>
        <begin position="336"/>
        <end position="357"/>
    </location>
</feature>
<dbReference type="AlphaFoldDB" id="B8EHZ2"/>
<dbReference type="Proteomes" id="UP000002257">
    <property type="component" value="Chromosome"/>
</dbReference>
<feature type="transmembrane region" description="Helical" evidence="1">
    <location>
        <begin position="23"/>
        <end position="43"/>
    </location>
</feature>
<evidence type="ECO:0000313" key="2">
    <source>
        <dbReference type="EMBL" id="ACK50474.1"/>
    </source>
</evidence>
<dbReference type="OrthoDB" id="9770040at2"/>
<feature type="transmembrane region" description="Helical" evidence="1">
    <location>
        <begin position="113"/>
        <end position="134"/>
    </location>
</feature>
<feature type="transmembrane region" description="Helical" evidence="1">
    <location>
        <begin position="178"/>
        <end position="199"/>
    </location>
</feature>
<feature type="transmembrane region" description="Helical" evidence="1">
    <location>
        <begin position="363"/>
        <end position="384"/>
    </location>
</feature>
<accession>B8EHZ2</accession>
<dbReference type="KEGG" id="msl:Msil_1524"/>
<feature type="transmembrane region" description="Helical" evidence="1">
    <location>
        <begin position="63"/>
        <end position="83"/>
    </location>
</feature>
<dbReference type="EMBL" id="CP001280">
    <property type="protein sequence ID" value="ACK50474.1"/>
    <property type="molecule type" value="Genomic_DNA"/>
</dbReference>
<dbReference type="RefSeq" id="WP_012590544.1">
    <property type="nucleotide sequence ID" value="NC_011666.1"/>
</dbReference>
<sequence length="394" mass="41408">MSPAPRRPAYDGPAILSHGFRPFFLAGSVWAVIAVLVWMPQYFGKISLTTAFTPLDWHIHEALFGYVAAVAAGFLLTAIPNWTGRLPLQGVPLLVLLLVWLAGRFAIAASAWLGWAAAALIDCAFLTFLCLAIARELIAGKNWKNLKVLAVLVLLLAANAAFHIEAHVNGSAFYGKRLGVAMAVALVILIGGRVIPSFTRNFLARRAPGRLPANFGAFDKLSVAAAVLALLAWTFAPGVAVTGGLLIVAGLLHFARLARWAGDRAFADALVLVLHLGYAFAPLGFLLVGLSAFTLRIPESAGVHAWTAGAIGVMTLAIMTRASLGHTGQSLHAGPATLAIYGASLLAVLARIGAALLPEWSFILLHIAAFAWAGAFLGFALAYGKALLSPRGSS</sequence>
<dbReference type="STRING" id="395965.Msil_1524"/>
<gene>
    <name evidence="2" type="ordered locus">Msil_1524</name>
</gene>
<feature type="transmembrane region" description="Helical" evidence="1">
    <location>
        <begin position="146"/>
        <end position="166"/>
    </location>
</feature>
<feature type="transmembrane region" description="Helical" evidence="1">
    <location>
        <begin position="239"/>
        <end position="258"/>
    </location>
</feature>
<proteinExistence type="predicted"/>
<evidence type="ECO:0000256" key="1">
    <source>
        <dbReference type="SAM" id="Phobius"/>
    </source>
</evidence>
<feature type="transmembrane region" description="Helical" evidence="1">
    <location>
        <begin position="270"/>
        <end position="293"/>
    </location>
</feature>
<feature type="transmembrane region" description="Helical" evidence="1">
    <location>
        <begin position="90"/>
        <end position="107"/>
    </location>
</feature>
<dbReference type="HOGENOM" id="CLU_041785_2_0_5"/>
<keyword evidence="3" id="KW-1185">Reference proteome</keyword>
<keyword evidence="1" id="KW-0812">Transmembrane</keyword>
<organism evidence="2 3">
    <name type="scientific">Methylocella silvestris (strain DSM 15510 / CIP 108128 / LMG 27833 / NCIMB 13906 / BL2)</name>
    <dbReference type="NCBI Taxonomy" id="395965"/>
    <lineage>
        <taxon>Bacteria</taxon>
        <taxon>Pseudomonadati</taxon>
        <taxon>Pseudomonadota</taxon>
        <taxon>Alphaproteobacteria</taxon>
        <taxon>Hyphomicrobiales</taxon>
        <taxon>Beijerinckiaceae</taxon>
        <taxon>Methylocella</taxon>
    </lineage>
</organism>
<dbReference type="eggNOG" id="COG3213">
    <property type="taxonomic scope" value="Bacteria"/>
</dbReference>
<dbReference type="InterPro" id="IPR010266">
    <property type="entry name" value="NnrS"/>
</dbReference>
<feature type="transmembrane region" description="Helical" evidence="1">
    <location>
        <begin position="305"/>
        <end position="324"/>
    </location>
</feature>
<keyword evidence="1" id="KW-1133">Transmembrane helix</keyword>
<keyword evidence="1" id="KW-0472">Membrane</keyword>